<dbReference type="GO" id="GO:0003723">
    <property type="term" value="F:RNA binding"/>
    <property type="evidence" value="ECO:0007669"/>
    <property type="project" value="UniProtKB-UniRule"/>
</dbReference>
<dbReference type="InterPro" id="IPR035979">
    <property type="entry name" value="RBD_domain_sf"/>
</dbReference>
<evidence type="ECO:0000313" key="5">
    <source>
        <dbReference type="EnsemblMetazoa" id="CapteP224539"/>
    </source>
</evidence>
<reference evidence="5" key="3">
    <citation type="submission" date="2015-06" db="UniProtKB">
        <authorList>
            <consortium name="EnsemblMetazoa"/>
        </authorList>
    </citation>
    <scope>IDENTIFICATION</scope>
</reference>
<dbReference type="EMBL" id="KB308724">
    <property type="protein sequence ID" value="ELT96915.1"/>
    <property type="molecule type" value="Genomic_DNA"/>
</dbReference>
<evidence type="ECO:0000259" key="3">
    <source>
        <dbReference type="PROSITE" id="PS50102"/>
    </source>
</evidence>
<name>R7U152_CAPTE</name>
<dbReference type="OrthoDB" id="10044938at2759"/>
<evidence type="ECO:0000256" key="1">
    <source>
        <dbReference type="PROSITE-ProRule" id="PRU00176"/>
    </source>
</evidence>
<organism evidence="4">
    <name type="scientific">Capitella teleta</name>
    <name type="common">Polychaete worm</name>
    <dbReference type="NCBI Taxonomy" id="283909"/>
    <lineage>
        <taxon>Eukaryota</taxon>
        <taxon>Metazoa</taxon>
        <taxon>Spiralia</taxon>
        <taxon>Lophotrochozoa</taxon>
        <taxon>Annelida</taxon>
        <taxon>Polychaeta</taxon>
        <taxon>Sedentaria</taxon>
        <taxon>Scolecida</taxon>
        <taxon>Capitellidae</taxon>
        <taxon>Capitella</taxon>
    </lineage>
</organism>
<gene>
    <name evidence="4" type="ORF">CAPTEDRAFT_224539</name>
</gene>
<dbReference type="InterPro" id="IPR052600">
    <property type="entry name" value="Nuc_rcpt_coact/corep"/>
</dbReference>
<evidence type="ECO:0000256" key="2">
    <source>
        <dbReference type="SAM" id="MobiDB-lite"/>
    </source>
</evidence>
<keyword evidence="6" id="KW-1185">Reference proteome</keyword>
<evidence type="ECO:0000313" key="4">
    <source>
        <dbReference type="EMBL" id="ELT96915.1"/>
    </source>
</evidence>
<dbReference type="SUPFAM" id="SSF52954">
    <property type="entry name" value="Class II aaRS ABD-related"/>
    <property type="match status" value="1"/>
</dbReference>
<dbReference type="Pfam" id="PF00076">
    <property type="entry name" value="RRM_1"/>
    <property type="match status" value="1"/>
</dbReference>
<dbReference type="InterPro" id="IPR012677">
    <property type="entry name" value="Nucleotide-bd_a/b_plait_sf"/>
</dbReference>
<dbReference type="EMBL" id="AMQN01000274">
    <property type="status" value="NOT_ANNOTATED_CDS"/>
    <property type="molecule type" value="Genomic_DNA"/>
</dbReference>
<dbReference type="PANTHER" id="PTHR23295:SF6">
    <property type="entry name" value="NEOSIN, ISOFORM A"/>
    <property type="match status" value="1"/>
</dbReference>
<dbReference type="STRING" id="283909.R7U152"/>
<reference evidence="4 6" key="2">
    <citation type="journal article" date="2013" name="Nature">
        <title>Insights into bilaterian evolution from three spiralian genomes.</title>
        <authorList>
            <person name="Simakov O."/>
            <person name="Marletaz F."/>
            <person name="Cho S.J."/>
            <person name="Edsinger-Gonzales E."/>
            <person name="Havlak P."/>
            <person name="Hellsten U."/>
            <person name="Kuo D.H."/>
            <person name="Larsson T."/>
            <person name="Lv J."/>
            <person name="Arendt D."/>
            <person name="Savage R."/>
            <person name="Osoegawa K."/>
            <person name="de Jong P."/>
            <person name="Grimwood J."/>
            <person name="Chapman J.A."/>
            <person name="Shapiro H."/>
            <person name="Aerts A."/>
            <person name="Otillar R.P."/>
            <person name="Terry A.Y."/>
            <person name="Boore J.L."/>
            <person name="Grigoriev I.V."/>
            <person name="Lindberg D.R."/>
            <person name="Seaver E.C."/>
            <person name="Weisblat D.A."/>
            <person name="Putnam N.H."/>
            <person name="Rokhsar D.S."/>
        </authorList>
    </citation>
    <scope>NUCLEOTIDE SEQUENCE</scope>
    <source>
        <strain evidence="4 6">I ESC-2004</strain>
    </source>
</reference>
<dbReference type="AlphaFoldDB" id="R7U152"/>
<dbReference type="InterPro" id="IPR000504">
    <property type="entry name" value="RRM_dom"/>
</dbReference>
<feature type="region of interest" description="Disordered" evidence="2">
    <location>
        <begin position="107"/>
        <end position="159"/>
    </location>
</feature>
<dbReference type="SMART" id="SM00360">
    <property type="entry name" value="RRM"/>
    <property type="match status" value="1"/>
</dbReference>
<dbReference type="Gene3D" id="3.40.50.800">
    <property type="entry name" value="Anticodon-binding domain"/>
    <property type="match status" value="1"/>
</dbReference>
<proteinExistence type="predicted"/>
<feature type="compositionally biased region" description="Polar residues" evidence="2">
    <location>
        <begin position="447"/>
        <end position="462"/>
    </location>
</feature>
<feature type="compositionally biased region" description="Basic and acidic residues" evidence="2">
    <location>
        <begin position="1"/>
        <end position="22"/>
    </location>
</feature>
<sequence>MSRDRSRDRSRSLSRDDLRRFSSDTSSDDPKAVMSRIFIGNLPTDRVNRDDVDEAFRKYGPIRAISMLKGFGFVQFEREESARKAVASENYSFMRGNRLDVKMAFEGMRGGGRGGVRRRPSPPYRGGRGRSPPRRDSMDRMRDRRGSYHRDDHPMGGHYDGGDFLMQQPRDIGMRKRQELTPEAIVDCEIICLTNSRPLRSYADFLVDKLRTMKIVARIKILPLDDQLSYALDECIKRCMLYAIVVNDDHEVHCSITLNVLHGTPQEHRNMPLDQAMKFVKSNFEEHTEALKQRLGKSTAPPVPSSPQEFLAPDQNTTYLFNLLGDGRFLSLEELNQVIDYLTTRRDRLMEVQGLVPPQKAVAATVPTKECKDIVDQQKELQSKILSILSGEGESSEQGSSASYAPVEVASPPTSVIENVINFDNPNVKKALDSLIANGSLMKNLSAVSPTGESQMSYQSNERNYRDRSPLYDDAPRYGY</sequence>
<feature type="domain" description="RRM" evidence="3">
    <location>
        <begin position="35"/>
        <end position="106"/>
    </location>
</feature>
<dbReference type="SUPFAM" id="SSF54928">
    <property type="entry name" value="RNA-binding domain, RBD"/>
    <property type="match status" value="1"/>
</dbReference>
<dbReference type="HOGENOM" id="CLU_482008_0_0_1"/>
<feature type="region of interest" description="Disordered" evidence="2">
    <location>
        <begin position="1"/>
        <end position="30"/>
    </location>
</feature>
<dbReference type="PROSITE" id="PS50102">
    <property type="entry name" value="RRM"/>
    <property type="match status" value="1"/>
</dbReference>
<protein>
    <recommendedName>
        <fullName evidence="3">RRM domain-containing protein</fullName>
    </recommendedName>
</protein>
<keyword evidence="1" id="KW-0694">RNA-binding</keyword>
<dbReference type="FunCoup" id="R7U152">
    <property type="interactions" value="165"/>
</dbReference>
<feature type="compositionally biased region" description="Basic and acidic residues" evidence="2">
    <location>
        <begin position="133"/>
        <end position="155"/>
    </location>
</feature>
<dbReference type="Gene3D" id="3.30.70.330">
    <property type="match status" value="1"/>
</dbReference>
<dbReference type="EnsemblMetazoa" id="CapteT224539">
    <property type="protein sequence ID" value="CapteP224539"/>
    <property type="gene ID" value="CapteG224539"/>
</dbReference>
<dbReference type="InterPro" id="IPR036621">
    <property type="entry name" value="Anticodon-bd_dom_sf"/>
</dbReference>
<evidence type="ECO:0000313" key="6">
    <source>
        <dbReference type="Proteomes" id="UP000014760"/>
    </source>
</evidence>
<dbReference type="PANTHER" id="PTHR23295">
    <property type="entry name" value="NUCLEAR RECEPTOR COACTIVATOR 5-RELATED"/>
    <property type="match status" value="1"/>
</dbReference>
<accession>R7U152</accession>
<reference evidence="6" key="1">
    <citation type="submission" date="2012-12" db="EMBL/GenBank/DDBJ databases">
        <authorList>
            <person name="Hellsten U."/>
            <person name="Grimwood J."/>
            <person name="Chapman J.A."/>
            <person name="Shapiro H."/>
            <person name="Aerts A."/>
            <person name="Otillar R.P."/>
            <person name="Terry A.Y."/>
            <person name="Boore J.L."/>
            <person name="Simakov O."/>
            <person name="Marletaz F."/>
            <person name="Cho S.-J."/>
            <person name="Edsinger-Gonzales E."/>
            <person name="Havlak P."/>
            <person name="Kuo D.-H."/>
            <person name="Larsson T."/>
            <person name="Lv J."/>
            <person name="Arendt D."/>
            <person name="Savage R."/>
            <person name="Osoegawa K."/>
            <person name="de Jong P."/>
            <person name="Lindberg D.R."/>
            <person name="Seaver E.C."/>
            <person name="Weisblat D.A."/>
            <person name="Putnam N.H."/>
            <person name="Grigoriev I.V."/>
            <person name="Rokhsar D.S."/>
        </authorList>
    </citation>
    <scope>NUCLEOTIDE SEQUENCE</scope>
    <source>
        <strain evidence="6">I ESC-2004</strain>
    </source>
</reference>
<feature type="region of interest" description="Disordered" evidence="2">
    <location>
        <begin position="447"/>
        <end position="480"/>
    </location>
</feature>
<dbReference type="OMA" id="WRLDVKM"/>
<feature type="compositionally biased region" description="Basic and acidic residues" evidence="2">
    <location>
        <begin position="463"/>
        <end position="480"/>
    </location>
</feature>
<dbReference type="Proteomes" id="UP000014760">
    <property type="component" value="Unassembled WGS sequence"/>
</dbReference>